<evidence type="ECO:0000256" key="1">
    <source>
        <dbReference type="SAM" id="MobiDB-lite"/>
    </source>
</evidence>
<gene>
    <name evidence="2" type="ORF">DdX_17915</name>
</gene>
<accession>A0AAD4MKU6</accession>
<comment type="caution">
    <text evidence="2">The sequence shown here is derived from an EMBL/GenBank/DDBJ whole genome shotgun (WGS) entry which is preliminary data.</text>
</comment>
<organism evidence="2 3">
    <name type="scientific">Ditylenchus destructor</name>
    <dbReference type="NCBI Taxonomy" id="166010"/>
    <lineage>
        <taxon>Eukaryota</taxon>
        <taxon>Metazoa</taxon>
        <taxon>Ecdysozoa</taxon>
        <taxon>Nematoda</taxon>
        <taxon>Chromadorea</taxon>
        <taxon>Rhabditida</taxon>
        <taxon>Tylenchina</taxon>
        <taxon>Tylenchomorpha</taxon>
        <taxon>Sphaerularioidea</taxon>
        <taxon>Anguinidae</taxon>
        <taxon>Anguininae</taxon>
        <taxon>Ditylenchus</taxon>
    </lineage>
</organism>
<reference evidence="2" key="1">
    <citation type="submission" date="2022-01" db="EMBL/GenBank/DDBJ databases">
        <title>Genome Sequence Resource for Two Populations of Ditylenchus destructor, the Migratory Endoparasitic Phytonematode.</title>
        <authorList>
            <person name="Zhang H."/>
            <person name="Lin R."/>
            <person name="Xie B."/>
        </authorList>
    </citation>
    <scope>NUCLEOTIDE SEQUENCE</scope>
    <source>
        <strain evidence="2">BazhouSP</strain>
    </source>
</reference>
<proteinExistence type="predicted"/>
<dbReference type="EMBL" id="JAKKPZ010000219">
    <property type="protein sequence ID" value="KAI1698421.1"/>
    <property type="molecule type" value="Genomic_DNA"/>
</dbReference>
<name>A0AAD4MKU6_9BILA</name>
<evidence type="ECO:0000313" key="3">
    <source>
        <dbReference type="Proteomes" id="UP001201812"/>
    </source>
</evidence>
<feature type="compositionally biased region" description="Low complexity" evidence="1">
    <location>
        <begin position="54"/>
        <end position="65"/>
    </location>
</feature>
<feature type="region of interest" description="Disordered" evidence="1">
    <location>
        <begin position="1"/>
        <end position="90"/>
    </location>
</feature>
<dbReference type="Proteomes" id="UP001201812">
    <property type="component" value="Unassembled WGS sequence"/>
</dbReference>
<feature type="compositionally biased region" description="Basic and acidic residues" evidence="1">
    <location>
        <begin position="41"/>
        <end position="53"/>
    </location>
</feature>
<keyword evidence="3" id="KW-1185">Reference proteome</keyword>
<sequence length="280" mass="32552">MSSSTKRSQKSRKAQSEDEKKAQREKDAQRKREKRAAQKKANLEDLKHLDQRPSSRVSSMDESSSIGADDSGFDKNFREENEQRSNSGNQALEMENYDNPFAFTQHLTFERLNVLINNDREWMNDDLLYIFLNMIRIQSGKEIIVLHPLYENVFKDPLRLRKLAGLRRDMQMPTPVQKRAIGWTLWNNVIYVMQLRDAIFLIALIYLENTTKKLFLCALQVPTMTRNVGMIRHFNTTWDFCIQRISLLNSDSTMYMRKAFLPAVSRCGSHGSSTFDGVAL</sequence>
<feature type="compositionally biased region" description="Basic and acidic residues" evidence="1">
    <location>
        <begin position="72"/>
        <end position="83"/>
    </location>
</feature>
<feature type="compositionally biased region" description="Basic and acidic residues" evidence="1">
    <location>
        <begin position="14"/>
        <end position="30"/>
    </location>
</feature>
<dbReference type="AlphaFoldDB" id="A0AAD4MKU6"/>
<evidence type="ECO:0000313" key="2">
    <source>
        <dbReference type="EMBL" id="KAI1698421.1"/>
    </source>
</evidence>
<protein>
    <submittedName>
        <fullName evidence="2">Uncharacterized protein</fullName>
    </submittedName>
</protein>